<feature type="signal peptide" evidence="1">
    <location>
        <begin position="1"/>
        <end position="32"/>
    </location>
</feature>
<evidence type="ECO:0000313" key="2">
    <source>
        <dbReference type="Ensembl" id="ENSAPLP00020023063.1"/>
    </source>
</evidence>
<reference evidence="2" key="2">
    <citation type="submission" date="2025-09" db="UniProtKB">
        <authorList>
            <consortium name="Ensembl"/>
        </authorList>
    </citation>
    <scope>IDENTIFICATION</scope>
</reference>
<sequence length="159" mass="16893">MALSAHHIRFRADCPALWELPLLLLLQQGCDCSHTSNVDGLLVEKSDGVAAIMNQEERVSPGTAAPAEGSSCSRLSPWVLLVSALAVKTALMTVGLGGCQGPFTSLGRKGKGPEVAWCQVEKENPSLFASRRLPCTQTACSAAPFPRCLLAEEPRPLHS</sequence>
<evidence type="ECO:0000256" key="1">
    <source>
        <dbReference type="SAM" id="SignalP"/>
    </source>
</evidence>
<gene>
    <name evidence="2" type="primary">LOC119717054</name>
</gene>
<proteinExistence type="predicted"/>
<organism evidence="2 3">
    <name type="scientific">Anas platyrhynchos</name>
    <name type="common">Mallard</name>
    <name type="synonym">Anas boschas</name>
    <dbReference type="NCBI Taxonomy" id="8839"/>
    <lineage>
        <taxon>Eukaryota</taxon>
        <taxon>Metazoa</taxon>
        <taxon>Chordata</taxon>
        <taxon>Craniata</taxon>
        <taxon>Vertebrata</taxon>
        <taxon>Euteleostomi</taxon>
        <taxon>Archelosauria</taxon>
        <taxon>Archosauria</taxon>
        <taxon>Dinosauria</taxon>
        <taxon>Saurischia</taxon>
        <taxon>Theropoda</taxon>
        <taxon>Coelurosauria</taxon>
        <taxon>Aves</taxon>
        <taxon>Neognathae</taxon>
        <taxon>Galloanserae</taxon>
        <taxon>Anseriformes</taxon>
        <taxon>Anatidae</taxon>
        <taxon>Anatinae</taxon>
        <taxon>Anas</taxon>
    </lineage>
</organism>
<keyword evidence="1" id="KW-0732">Signal</keyword>
<accession>A0A8B9TLC7</accession>
<dbReference type="Proteomes" id="UP000694400">
    <property type="component" value="Unassembled WGS sequence"/>
</dbReference>
<evidence type="ECO:0000313" key="3">
    <source>
        <dbReference type="Proteomes" id="UP000694400"/>
    </source>
</evidence>
<name>A0A8B9TLC7_ANAPL</name>
<dbReference type="AlphaFoldDB" id="A0A8B9TLC7"/>
<reference evidence="2" key="1">
    <citation type="submission" date="2025-08" db="UniProtKB">
        <authorList>
            <consortium name="Ensembl"/>
        </authorList>
    </citation>
    <scope>IDENTIFICATION</scope>
</reference>
<protein>
    <submittedName>
        <fullName evidence="2">Uncharacterized protein</fullName>
    </submittedName>
</protein>
<feature type="chain" id="PRO_5034404030" evidence="1">
    <location>
        <begin position="33"/>
        <end position="159"/>
    </location>
</feature>
<dbReference type="Ensembl" id="ENSAPLT00020024899.1">
    <property type="protein sequence ID" value="ENSAPLP00020023063.1"/>
    <property type="gene ID" value="ENSAPLG00020016032.1"/>
</dbReference>